<organism evidence="1 2">
    <name type="scientific">Burkholderia lata (strain ATCC 17760 / DSM 23089 / LMG 22485 / NCIMB 9086 / R18194 / 383)</name>
    <dbReference type="NCBI Taxonomy" id="482957"/>
    <lineage>
        <taxon>Bacteria</taxon>
        <taxon>Pseudomonadati</taxon>
        <taxon>Pseudomonadota</taxon>
        <taxon>Betaproteobacteria</taxon>
        <taxon>Burkholderiales</taxon>
        <taxon>Burkholderiaceae</taxon>
        <taxon>Burkholderia</taxon>
        <taxon>Burkholderia cepacia complex</taxon>
    </lineage>
</organism>
<reference evidence="2" key="1">
    <citation type="journal article" date="2020" name="MBio">
        <title>Horizontal gene transfer to a defensive symbiont with a reduced genome amongst a multipartite beetle microbiome.</title>
        <authorList>
            <person name="Waterworth S.C."/>
            <person name="Florez L.V."/>
            <person name="Rees E.R."/>
            <person name="Hertweck C."/>
            <person name="Kaltenpoth M."/>
            <person name="Kwan J.C."/>
        </authorList>
    </citation>
    <scope>NUCLEOTIDE SEQUENCE [LARGE SCALE GENOMIC DNA]</scope>
</reference>
<dbReference type="EMBL" id="WNDV01000018">
    <property type="protein sequence ID" value="KAF1035099.1"/>
    <property type="molecule type" value="Genomic_DNA"/>
</dbReference>
<dbReference type="AlphaFoldDB" id="A0A833V0Y4"/>
<name>A0A833V0Y4_BURL3</name>
<proteinExistence type="predicted"/>
<protein>
    <submittedName>
        <fullName evidence="1">Uncharacterized protein</fullName>
    </submittedName>
</protein>
<accession>A0A833V0Y4</accession>
<dbReference type="Gene3D" id="3.40.640.10">
    <property type="entry name" value="Type I PLP-dependent aspartate aminotransferase-like (Major domain)"/>
    <property type="match status" value="1"/>
</dbReference>
<gene>
    <name evidence="1" type="ORF">GAK33_05007</name>
</gene>
<evidence type="ECO:0000313" key="1">
    <source>
        <dbReference type="EMBL" id="KAF1035099.1"/>
    </source>
</evidence>
<dbReference type="Proteomes" id="UP000467522">
    <property type="component" value="Unassembled WGS sequence"/>
</dbReference>
<dbReference type="RefSeq" id="WP_278648948.1">
    <property type="nucleotide sequence ID" value="NZ_WNDV01000018.1"/>
</dbReference>
<sequence length="75" mass="7946">MDAKLSHDLIRIEAVPQRFEGEPAIVVAHSGTVNTVDDDALQAIGALRSRYPFRLQVDAASGACAARVSTLGAVR</sequence>
<dbReference type="InterPro" id="IPR015421">
    <property type="entry name" value="PyrdxlP-dep_Trfase_major"/>
</dbReference>
<comment type="caution">
    <text evidence="1">The sequence shown here is derived from an EMBL/GenBank/DDBJ whole genome shotgun (WGS) entry which is preliminary data.</text>
</comment>
<evidence type="ECO:0000313" key="2">
    <source>
        <dbReference type="Proteomes" id="UP000467522"/>
    </source>
</evidence>